<organism evidence="2 3">
    <name type="scientific">Alkalimonas mucilaginosa</name>
    <dbReference type="NCBI Taxonomy" id="3057676"/>
    <lineage>
        <taxon>Bacteria</taxon>
        <taxon>Pseudomonadati</taxon>
        <taxon>Pseudomonadota</taxon>
        <taxon>Gammaproteobacteria</taxon>
        <taxon>Alkalimonas</taxon>
    </lineage>
</organism>
<sequence length="87" mass="10216">MELTNWLMVIMTFMGLVLVVMVPLIAHLYNVVHNTTAELSRHQTHIAENYSTKIEVEKLAYRIERQMRDGFDNLKEILTNRREKDAA</sequence>
<keyword evidence="1" id="KW-0472">Membrane</keyword>
<evidence type="ECO:0000256" key="1">
    <source>
        <dbReference type="SAM" id="Phobius"/>
    </source>
</evidence>
<name>A0ABU7JD62_9GAMM</name>
<keyword evidence="1" id="KW-0812">Transmembrane</keyword>
<dbReference type="Proteomes" id="UP001339167">
    <property type="component" value="Unassembled WGS sequence"/>
</dbReference>
<evidence type="ECO:0008006" key="4">
    <source>
        <dbReference type="Google" id="ProtNLM"/>
    </source>
</evidence>
<dbReference type="RefSeq" id="WP_330086944.1">
    <property type="nucleotide sequence ID" value="NZ_JAUGZK010000003.1"/>
</dbReference>
<evidence type="ECO:0000313" key="2">
    <source>
        <dbReference type="EMBL" id="MEE2023589.1"/>
    </source>
</evidence>
<keyword evidence="3" id="KW-1185">Reference proteome</keyword>
<protein>
    <recommendedName>
        <fullName evidence="4">Phage shock protein B</fullName>
    </recommendedName>
</protein>
<proteinExistence type="predicted"/>
<comment type="caution">
    <text evidence="2">The sequence shown here is derived from an EMBL/GenBank/DDBJ whole genome shotgun (WGS) entry which is preliminary data.</text>
</comment>
<dbReference type="EMBL" id="JAUGZK010000003">
    <property type="protein sequence ID" value="MEE2023589.1"/>
    <property type="molecule type" value="Genomic_DNA"/>
</dbReference>
<keyword evidence="1" id="KW-1133">Transmembrane helix</keyword>
<reference evidence="2 3" key="1">
    <citation type="submission" date="2023-06" db="EMBL/GenBank/DDBJ databases">
        <title>Alkalimonas sp., MEB004 an alkaliphilic bacterium isolated from Lonar Lake, India.</title>
        <authorList>
            <person name="Joshi A."/>
            <person name="Thite S."/>
        </authorList>
    </citation>
    <scope>NUCLEOTIDE SEQUENCE [LARGE SCALE GENOMIC DNA]</scope>
    <source>
        <strain evidence="2 3">MEB004</strain>
    </source>
</reference>
<evidence type="ECO:0000313" key="3">
    <source>
        <dbReference type="Proteomes" id="UP001339167"/>
    </source>
</evidence>
<accession>A0ABU7JD62</accession>
<gene>
    <name evidence="2" type="ORF">QWF21_04965</name>
</gene>
<feature type="transmembrane region" description="Helical" evidence="1">
    <location>
        <begin position="6"/>
        <end position="32"/>
    </location>
</feature>